<dbReference type="OrthoDB" id="448446at2759"/>
<dbReference type="GO" id="GO:0030686">
    <property type="term" value="C:90S preribosome"/>
    <property type="evidence" value="ECO:0007669"/>
    <property type="project" value="TreeGrafter"/>
</dbReference>
<reference evidence="12 13" key="1">
    <citation type="submission" date="2018-06" db="EMBL/GenBank/DDBJ databases">
        <title>Whole genome sequencing of Candida tropicalis (genome annotated by CSBL at Korea University).</title>
        <authorList>
            <person name="Ahn J."/>
        </authorList>
    </citation>
    <scope>NUCLEOTIDE SEQUENCE [LARGE SCALE GENOMIC DNA]</scope>
    <source>
        <strain evidence="12 13">ATCC 20962</strain>
    </source>
</reference>
<dbReference type="GO" id="GO:0005730">
    <property type="term" value="C:nucleolus"/>
    <property type="evidence" value="ECO:0007669"/>
    <property type="project" value="UniProtKB-SubCell"/>
</dbReference>
<dbReference type="InterPro" id="IPR009292">
    <property type="entry name" value="RRP36"/>
</dbReference>
<keyword evidence="6 9" id="KW-0539">Nucleus</keyword>
<evidence type="ECO:0000313" key="12">
    <source>
        <dbReference type="EMBL" id="RCK63445.1"/>
    </source>
</evidence>
<protein>
    <recommendedName>
        <fullName evidence="9">rRNA biogenesis protein RRP36</fullName>
    </recommendedName>
</protein>
<evidence type="ECO:0000256" key="11">
    <source>
        <dbReference type="SAM" id="MobiDB-lite"/>
    </source>
</evidence>
<feature type="compositionally biased region" description="Basic and acidic residues" evidence="11">
    <location>
        <begin position="253"/>
        <end position="267"/>
    </location>
</feature>
<evidence type="ECO:0000256" key="5">
    <source>
        <dbReference type="ARBA" id="ARBA00023054"/>
    </source>
</evidence>
<dbReference type="Proteomes" id="UP000253472">
    <property type="component" value="Unassembled WGS sequence"/>
</dbReference>
<accession>A0A367YC56</accession>
<dbReference type="GO" id="GO:0000462">
    <property type="term" value="P:maturation of SSU-rRNA from tricistronic rRNA transcript (SSU-rRNA, 5.8S rRNA, LSU-rRNA)"/>
    <property type="evidence" value="ECO:0007669"/>
    <property type="project" value="TreeGrafter"/>
</dbReference>
<evidence type="ECO:0000256" key="4">
    <source>
        <dbReference type="ARBA" id="ARBA00022552"/>
    </source>
</evidence>
<name>A0A367YC56_9ASCO</name>
<evidence type="ECO:0000256" key="9">
    <source>
        <dbReference type="RuleBase" id="RU368027"/>
    </source>
</evidence>
<feature type="coiled-coil region" evidence="10">
    <location>
        <begin position="173"/>
        <end position="212"/>
    </location>
</feature>
<dbReference type="PANTHER" id="PTHR21738">
    <property type="entry name" value="RIBOSOMAL RNA PROCESSING PROTEIN 36 HOMOLOG"/>
    <property type="match status" value="1"/>
</dbReference>
<dbReference type="AlphaFoldDB" id="A0A367YC56"/>
<keyword evidence="13" id="KW-1185">Reference proteome</keyword>
<evidence type="ECO:0000256" key="3">
    <source>
        <dbReference type="ARBA" id="ARBA00022517"/>
    </source>
</evidence>
<comment type="similarity">
    <text evidence="2 9">Belongs to the RRP36 family.</text>
</comment>
<comment type="caution">
    <text evidence="12">The sequence shown here is derived from an EMBL/GenBank/DDBJ whole genome shotgun (WGS) entry which is preliminary data.</text>
</comment>
<dbReference type="PANTHER" id="PTHR21738:SF0">
    <property type="entry name" value="RIBOSOMAL RNA PROCESSING PROTEIN 36 HOMOLOG"/>
    <property type="match status" value="1"/>
</dbReference>
<dbReference type="EMBL" id="QLNQ01000024">
    <property type="protein sequence ID" value="RCK63445.1"/>
    <property type="molecule type" value="Genomic_DNA"/>
</dbReference>
<evidence type="ECO:0000256" key="6">
    <source>
        <dbReference type="ARBA" id="ARBA00023242"/>
    </source>
</evidence>
<evidence type="ECO:0000256" key="2">
    <source>
        <dbReference type="ARBA" id="ARBA00009418"/>
    </source>
</evidence>
<comment type="subunit">
    <text evidence="9">Associates with 90S and pre-40S pre-ribosomal particles.</text>
</comment>
<comment type="subcellular location">
    <subcellularLocation>
        <location evidence="1 9">Nucleus</location>
        <location evidence="1 9">Nucleolus</location>
    </subcellularLocation>
</comment>
<organism evidence="12 13">
    <name type="scientific">Candida viswanathii</name>
    <dbReference type="NCBI Taxonomy" id="5486"/>
    <lineage>
        <taxon>Eukaryota</taxon>
        <taxon>Fungi</taxon>
        <taxon>Dikarya</taxon>
        <taxon>Ascomycota</taxon>
        <taxon>Saccharomycotina</taxon>
        <taxon>Pichiomycetes</taxon>
        <taxon>Debaryomycetaceae</taxon>
        <taxon>Candida/Lodderomyces clade</taxon>
        <taxon>Candida</taxon>
    </lineage>
</organism>
<dbReference type="STRING" id="5486.A0A367YC56"/>
<feature type="compositionally biased region" description="Basic residues" evidence="11">
    <location>
        <begin position="99"/>
        <end position="110"/>
    </location>
</feature>
<evidence type="ECO:0000256" key="7">
    <source>
        <dbReference type="ARBA" id="ARBA00023274"/>
    </source>
</evidence>
<comment type="function">
    <text evidence="8 9">Component of the 90S pre-ribosome involved in the maturation of rRNAs. Required for early cleavages of the pre-RNAs in the 40S ribosomal subunit maturation pathway.</text>
</comment>
<evidence type="ECO:0000256" key="1">
    <source>
        <dbReference type="ARBA" id="ARBA00004604"/>
    </source>
</evidence>
<keyword evidence="3 9" id="KW-0690">Ribosome biogenesis</keyword>
<keyword evidence="4 9" id="KW-0698">rRNA processing</keyword>
<evidence type="ECO:0000256" key="8">
    <source>
        <dbReference type="ARBA" id="ARBA00025053"/>
    </source>
</evidence>
<gene>
    <name evidence="12" type="primary">RRP36_1</name>
    <name evidence="12" type="ORF">Cantr_10126</name>
</gene>
<sequence length="289" mass="33818">MAKGKTIRPSYYDDEDDMSSDEEFTYSKSKSKSRQLRSHDDSDDDELSSISFGALNRAQSKLLSAEEKEDDGEEESSDEFFEDSDSDGPPEETSSHSKNQSKKTQKKNKHAPAEASSKRPVSKIRDIPGLPSRRDQTLHTDIRFDAAYGKADLRRARKDYAFLDEYRALEIANMEAMLREDKKKNRLNDEEREEMKVQLQSLKSRMDTLKNRDLEEQVLKGYKKQQMDDFKAGKVNKPFFLKRSDKRKILQKAKFDSMKPKQREKAMERKRKKRLGKEFKQLEFRSSTR</sequence>
<evidence type="ECO:0000313" key="13">
    <source>
        <dbReference type="Proteomes" id="UP000253472"/>
    </source>
</evidence>
<evidence type="ECO:0000256" key="10">
    <source>
        <dbReference type="SAM" id="Coils"/>
    </source>
</evidence>
<keyword evidence="7 9" id="KW-0687">Ribonucleoprotein</keyword>
<feature type="region of interest" description="Disordered" evidence="11">
    <location>
        <begin position="251"/>
        <end position="289"/>
    </location>
</feature>
<dbReference type="Pfam" id="PF06102">
    <property type="entry name" value="RRP36"/>
    <property type="match status" value="1"/>
</dbReference>
<feature type="compositionally biased region" description="Acidic residues" evidence="11">
    <location>
        <begin position="12"/>
        <end position="24"/>
    </location>
</feature>
<proteinExistence type="inferred from homology"/>
<keyword evidence="5 10" id="KW-0175">Coiled coil</keyword>
<feature type="region of interest" description="Disordered" evidence="11">
    <location>
        <begin position="1"/>
        <end position="139"/>
    </location>
</feature>
<feature type="compositionally biased region" description="Acidic residues" evidence="11">
    <location>
        <begin position="67"/>
        <end position="90"/>
    </location>
</feature>